<evidence type="ECO:0000313" key="3">
    <source>
        <dbReference type="EMBL" id="MDZ5760715.1"/>
    </source>
</evidence>
<dbReference type="InterPro" id="IPR052026">
    <property type="entry name" value="ExeA_AAA_ATPase_DNA-bind"/>
</dbReference>
<comment type="caution">
    <text evidence="2">The sequence shown here is derived from an EMBL/GenBank/DDBJ whole genome shotgun (WGS) entry which is preliminary data.</text>
</comment>
<name>A0AAW9K8X6_CARML</name>
<gene>
    <name evidence="2" type="ORF">RAK27_18495</name>
    <name evidence="3" type="ORF">RAK27_18900</name>
</gene>
<dbReference type="InterPro" id="IPR049945">
    <property type="entry name" value="AAA_22"/>
</dbReference>
<dbReference type="AlphaFoldDB" id="A0AAW9K8X6"/>
<evidence type="ECO:0000313" key="4">
    <source>
        <dbReference type="Proteomes" id="UP001290462"/>
    </source>
</evidence>
<protein>
    <submittedName>
        <fullName evidence="2">AAA family ATPase</fullName>
    </submittedName>
</protein>
<sequence>MTNTRQFIETKEYKRFAEFCDACIKYKYIGICYGAPGVGKTLSSLKYTNWDSIGPQLKNKRLSQLEESITNDIATSTRLFCTAPAEKATTISTDIRNLGYKLSYGKALYEAKQNGSELESSAISELRDVELIIIDEIDRLKLQHLEQLRDIYDQNNLAMILIGMPGIEKRLARYPQLYSRIGFSHEFNKLSKGEVHHILEYKWSELGIPVKLENFSDYEALTSIIKITGGNFRLIHRLFTQIDRILEINQLKSITIEVVEAARDSLVIGFK</sequence>
<feature type="domain" description="ORC1/DEAH AAA+ ATPase" evidence="1">
    <location>
        <begin position="26"/>
        <end position="171"/>
    </location>
</feature>
<reference evidence="2" key="1">
    <citation type="submission" date="2023-08" db="EMBL/GenBank/DDBJ databases">
        <title>Genomic characterization of piscicolin 126 produced by Carnobacterium maltaromaticum CM22 strain isolated from salmon (Salmo salar).</title>
        <authorList>
            <person name="Gonzalez-Gragera E."/>
            <person name="Garcia-Lopez J.D."/>
            <person name="Teso-Perez C."/>
            <person name="Gimenez-Hernandez I."/>
            <person name="Peralta-Sanchez J.M."/>
            <person name="Valdivia E."/>
            <person name="Montalban-Lopez M."/>
            <person name="Martin-Platero A.M."/>
            <person name="Banos A."/>
            <person name="Martinez-Bueno M."/>
        </authorList>
    </citation>
    <scope>NUCLEOTIDE SEQUENCE</scope>
    <source>
        <strain evidence="2">CM22</strain>
    </source>
</reference>
<dbReference type="PANTHER" id="PTHR35894">
    <property type="entry name" value="GENERAL SECRETION PATHWAY PROTEIN A-RELATED"/>
    <property type="match status" value="1"/>
</dbReference>
<dbReference type="PANTHER" id="PTHR35894:SF5">
    <property type="entry name" value="MU-LIKE PROPHAGE FLUMU DNA TRANSPOSITION PROTEIN B"/>
    <property type="match status" value="1"/>
</dbReference>
<proteinExistence type="predicted"/>
<evidence type="ECO:0000259" key="1">
    <source>
        <dbReference type="Pfam" id="PF13401"/>
    </source>
</evidence>
<dbReference type="InterPro" id="IPR027417">
    <property type="entry name" value="P-loop_NTPase"/>
</dbReference>
<dbReference type="EMBL" id="JAVBVO010000024">
    <property type="protein sequence ID" value="MDZ5760634.1"/>
    <property type="molecule type" value="Genomic_DNA"/>
</dbReference>
<evidence type="ECO:0000313" key="2">
    <source>
        <dbReference type="EMBL" id="MDZ5760634.1"/>
    </source>
</evidence>
<dbReference type="Proteomes" id="UP001290462">
    <property type="component" value="Unassembled WGS sequence"/>
</dbReference>
<dbReference type="SUPFAM" id="SSF52540">
    <property type="entry name" value="P-loop containing nucleoside triphosphate hydrolases"/>
    <property type="match status" value="1"/>
</dbReference>
<accession>A0AAW9K8X6</accession>
<dbReference type="Pfam" id="PF13401">
    <property type="entry name" value="AAA_22"/>
    <property type="match status" value="1"/>
</dbReference>
<organism evidence="2 4">
    <name type="scientific">Carnobacterium maltaromaticum</name>
    <name type="common">Carnobacterium piscicola</name>
    <dbReference type="NCBI Taxonomy" id="2751"/>
    <lineage>
        <taxon>Bacteria</taxon>
        <taxon>Bacillati</taxon>
        <taxon>Bacillota</taxon>
        <taxon>Bacilli</taxon>
        <taxon>Lactobacillales</taxon>
        <taxon>Carnobacteriaceae</taxon>
        <taxon>Carnobacterium</taxon>
    </lineage>
</organism>
<dbReference type="RefSeq" id="WP_322809802.1">
    <property type="nucleotide sequence ID" value="NZ_JAVBVO010000024.1"/>
</dbReference>
<dbReference type="GO" id="GO:0016887">
    <property type="term" value="F:ATP hydrolysis activity"/>
    <property type="evidence" value="ECO:0007669"/>
    <property type="project" value="InterPro"/>
</dbReference>
<dbReference type="Gene3D" id="3.40.50.300">
    <property type="entry name" value="P-loop containing nucleotide triphosphate hydrolases"/>
    <property type="match status" value="1"/>
</dbReference>
<dbReference type="EMBL" id="JAVBVO010000024">
    <property type="protein sequence ID" value="MDZ5760715.1"/>
    <property type="molecule type" value="Genomic_DNA"/>
</dbReference>